<keyword evidence="3 10" id="KW-0808">Transferase</keyword>
<feature type="transmembrane region" description="Helical" evidence="8">
    <location>
        <begin position="333"/>
        <end position="354"/>
    </location>
</feature>
<dbReference type="SUPFAM" id="SSF56112">
    <property type="entry name" value="Protein kinase-like (PK-like)"/>
    <property type="match status" value="1"/>
</dbReference>
<evidence type="ECO:0000256" key="4">
    <source>
        <dbReference type="ARBA" id="ARBA00022741"/>
    </source>
</evidence>
<dbReference type="RefSeq" id="WP_184792744.1">
    <property type="nucleotide sequence ID" value="NZ_BONT01000028.1"/>
</dbReference>
<feature type="region of interest" description="Disordered" evidence="7">
    <location>
        <begin position="359"/>
        <end position="442"/>
    </location>
</feature>
<proteinExistence type="predicted"/>
<dbReference type="GO" id="GO:0004674">
    <property type="term" value="F:protein serine/threonine kinase activity"/>
    <property type="evidence" value="ECO:0007669"/>
    <property type="project" value="UniProtKB-KW"/>
</dbReference>
<name>A0A841G150_9ACTN</name>
<protein>
    <recommendedName>
        <fullName evidence="1">non-specific serine/threonine protein kinase</fullName>
        <ecNumber evidence="1">2.7.11.1</ecNumber>
    </recommendedName>
</protein>
<dbReference type="Proteomes" id="UP000548476">
    <property type="component" value="Unassembled WGS sequence"/>
</dbReference>
<evidence type="ECO:0000313" key="11">
    <source>
        <dbReference type="Proteomes" id="UP000548476"/>
    </source>
</evidence>
<dbReference type="Pfam" id="PF00069">
    <property type="entry name" value="Pkinase"/>
    <property type="match status" value="1"/>
</dbReference>
<evidence type="ECO:0000256" key="2">
    <source>
        <dbReference type="ARBA" id="ARBA00022527"/>
    </source>
</evidence>
<dbReference type="InterPro" id="IPR000719">
    <property type="entry name" value="Prot_kinase_dom"/>
</dbReference>
<keyword evidence="8" id="KW-0472">Membrane</keyword>
<feature type="compositionally biased region" description="Low complexity" evidence="7">
    <location>
        <begin position="414"/>
        <end position="424"/>
    </location>
</feature>
<dbReference type="EMBL" id="JACHGT010000024">
    <property type="protein sequence ID" value="MBB6039658.1"/>
    <property type="molecule type" value="Genomic_DNA"/>
</dbReference>
<keyword evidence="4" id="KW-0547">Nucleotide-binding</keyword>
<evidence type="ECO:0000256" key="8">
    <source>
        <dbReference type="SAM" id="Phobius"/>
    </source>
</evidence>
<dbReference type="EC" id="2.7.11.1" evidence="1"/>
<sequence>MTERLADRYVLETELARGAAGTVYRAVDTATGEKVAVKVLRHEAAAEPGVVSAFLDEAEVLAEIDHPGIVRPRDFVATDEVMALVMDLVEGVDLRRQIRERGPLRPAQAARIVSQLAAALAAIHAVGIVHGDVKPGNVLVPFAGGSVRLADFGVAHRSTAEYGPTHGTPEYVAPEIIDGAGSSGKADVYGIGLILYEMLSGRSPYRGGPVDVVLKRHRECAPAPFPNCPPQLWSLILACTQVDPELRPDAADLPSRVQLAMPSLETLPPLPVMPADLPTYQSRQVGTNRPEGTVPPVEMSYPEPAAATSVMQIAATTSSVEDSAARERRNRRVLIGAGVGAVVALATLGAYVLFGGNSGDGPGDPGQQPAAVTSENPEIPSPTTDPTDPETDSAPSQDPTLGPETDSTEDDTPTDPGDGNDNGEIPLVPGQEQLGSPLPQFP</sequence>
<keyword evidence="11" id="KW-1185">Reference proteome</keyword>
<dbReference type="GO" id="GO:0005524">
    <property type="term" value="F:ATP binding"/>
    <property type="evidence" value="ECO:0007669"/>
    <property type="project" value="UniProtKB-KW"/>
</dbReference>
<dbReference type="Gene3D" id="1.10.510.10">
    <property type="entry name" value="Transferase(Phosphotransferase) domain 1"/>
    <property type="match status" value="1"/>
</dbReference>
<keyword evidence="8" id="KW-0812">Transmembrane</keyword>
<dbReference type="InterPro" id="IPR011009">
    <property type="entry name" value="Kinase-like_dom_sf"/>
</dbReference>
<dbReference type="PROSITE" id="PS50011">
    <property type="entry name" value="PROTEIN_KINASE_DOM"/>
    <property type="match status" value="1"/>
</dbReference>
<keyword evidence="8" id="KW-1133">Transmembrane helix</keyword>
<dbReference type="AlphaFoldDB" id="A0A841G150"/>
<evidence type="ECO:0000256" key="1">
    <source>
        <dbReference type="ARBA" id="ARBA00012513"/>
    </source>
</evidence>
<feature type="domain" description="Protein kinase" evidence="9">
    <location>
        <begin position="9"/>
        <end position="264"/>
    </location>
</feature>
<dbReference type="PANTHER" id="PTHR43289:SF6">
    <property type="entry name" value="SERINE_THREONINE-PROTEIN KINASE NEKL-3"/>
    <property type="match status" value="1"/>
</dbReference>
<evidence type="ECO:0000256" key="5">
    <source>
        <dbReference type="ARBA" id="ARBA00022777"/>
    </source>
</evidence>
<feature type="compositionally biased region" description="Low complexity" evidence="7">
    <location>
        <begin position="377"/>
        <end position="396"/>
    </location>
</feature>
<evidence type="ECO:0000259" key="9">
    <source>
        <dbReference type="PROSITE" id="PS50011"/>
    </source>
</evidence>
<dbReference type="CDD" id="cd14014">
    <property type="entry name" value="STKc_PknB_like"/>
    <property type="match status" value="1"/>
</dbReference>
<dbReference type="PANTHER" id="PTHR43289">
    <property type="entry name" value="MITOGEN-ACTIVATED PROTEIN KINASE KINASE KINASE 20-RELATED"/>
    <property type="match status" value="1"/>
</dbReference>
<keyword evidence="6" id="KW-0067">ATP-binding</keyword>
<evidence type="ECO:0000256" key="3">
    <source>
        <dbReference type="ARBA" id="ARBA00022679"/>
    </source>
</evidence>
<comment type="caution">
    <text evidence="10">The sequence shown here is derived from an EMBL/GenBank/DDBJ whole genome shotgun (WGS) entry which is preliminary data.</text>
</comment>
<reference evidence="10 11" key="1">
    <citation type="submission" date="2020-08" db="EMBL/GenBank/DDBJ databases">
        <title>Genomic Encyclopedia of Type Strains, Phase IV (KMG-IV): sequencing the most valuable type-strain genomes for metagenomic binning, comparative biology and taxonomic classification.</title>
        <authorList>
            <person name="Goeker M."/>
        </authorList>
    </citation>
    <scope>NUCLEOTIDE SEQUENCE [LARGE SCALE GENOMIC DNA]</scope>
    <source>
        <strain evidence="10 11">YIM 65646</strain>
    </source>
</reference>
<keyword evidence="2" id="KW-0723">Serine/threonine-protein kinase</keyword>
<keyword evidence="5 10" id="KW-0418">Kinase</keyword>
<evidence type="ECO:0000256" key="6">
    <source>
        <dbReference type="ARBA" id="ARBA00022840"/>
    </source>
</evidence>
<gene>
    <name evidence="10" type="ORF">HNR73_007555</name>
</gene>
<evidence type="ECO:0000256" key="7">
    <source>
        <dbReference type="SAM" id="MobiDB-lite"/>
    </source>
</evidence>
<dbReference type="InterPro" id="IPR008271">
    <property type="entry name" value="Ser/Thr_kinase_AS"/>
</dbReference>
<accession>A0A841G150</accession>
<organism evidence="10 11">
    <name type="scientific">Phytomonospora endophytica</name>
    <dbReference type="NCBI Taxonomy" id="714109"/>
    <lineage>
        <taxon>Bacteria</taxon>
        <taxon>Bacillati</taxon>
        <taxon>Actinomycetota</taxon>
        <taxon>Actinomycetes</taxon>
        <taxon>Micromonosporales</taxon>
        <taxon>Micromonosporaceae</taxon>
        <taxon>Phytomonospora</taxon>
    </lineage>
</organism>
<dbReference type="PROSITE" id="PS00108">
    <property type="entry name" value="PROTEIN_KINASE_ST"/>
    <property type="match status" value="1"/>
</dbReference>
<dbReference type="SMART" id="SM00220">
    <property type="entry name" value="S_TKc"/>
    <property type="match status" value="1"/>
</dbReference>
<evidence type="ECO:0000313" key="10">
    <source>
        <dbReference type="EMBL" id="MBB6039658.1"/>
    </source>
</evidence>